<evidence type="ECO:0000256" key="2">
    <source>
        <dbReference type="ARBA" id="ARBA00023276"/>
    </source>
</evidence>
<feature type="domain" description="Photosynthesis system II assembly factor Ycf48/Hcf136-like" evidence="3">
    <location>
        <begin position="88"/>
        <end position="217"/>
    </location>
</feature>
<evidence type="ECO:0000313" key="4">
    <source>
        <dbReference type="EMBL" id="KDA00793.1"/>
    </source>
</evidence>
<dbReference type="STRING" id="1280953.HOC_18764"/>
<keyword evidence="5" id="KW-1185">Reference proteome</keyword>
<dbReference type="GO" id="GO:0009523">
    <property type="term" value="C:photosystem II"/>
    <property type="evidence" value="ECO:0007669"/>
    <property type="project" value="UniProtKB-KW"/>
</dbReference>
<evidence type="ECO:0000313" key="5">
    <source>
        <dbReference type="Proteomes" id="UP000024942"/>
    </source>
</evidence>
<protein>
    <submittedName>
        <fullName evidence="4">Glycosyl hydrolase family protein</fullName>
    </submittedName>
</protein>
<comment type="caution">
    <text evidence="4">The sequence shown here is derived from an EMBL/GenBank/DDBJ whole genome shotgun (WGS) entry which is preliminary data.</text>
</comment>
<dbReference type="EMBL" id="ARYL01000049">
    <property type="protein sequence ID" value="KDA00793.1"/>
    <property type="molecule type" value="Genomic_DNA"/>
</dbReference>
<dbReference type="InterPro" id="IPR015943">
    <property type="entry name" value="WD40/YVTN_repeat-like_dom_sf"/>
</dbReference>
<dbReference type="AlphaFoldDB" id="A0A059G2U3"/>
<dbReference type="GO" id="GO:0016787">
    <property type="term" value="F:hydrolase activity"/>
    <property type="evidence" value="ECO:0007669"/>
    <property type="project" value="UniProtKB-KW"/>
</dbReference>
<dbReference type="SUPFAM" id="SSF110296">
    <property type="entry name" value="Oligoxyloglucan reducing end-specific cellobiohydrolase"/>
    <property type="match status" value="1"/>
</dbReference>
<dbReference type="OrthoDB" id="9764804at2"/>
<dbReference type="Proteomes" id="UP000024942">
    <property type="component" value="Unassembled WGS sequence"/>
</dbReference>
<keyword evidence="4" id="KW-0378">Hydrolase</keyword>
<dbReference type="PATRIC" id="fig|1280953.3.peg.3755"/>
<keyword evidence="1" id="KW-0602">Photosynthesis</keyword>
<dbReference type="PANTHER" id="PTHR47199">
    <property type="entry name" value="PHOTOSYSTEM II STABILITY/ASSEMBLY FACTOR HCF136, CHLOROPLASTIC"/>
    <property type="match status" value="1"/>
</dbReference>
<proteinExistence type="predicted"/>
<sequence length="363" mass="38956">MNLPVSKFAHAAAAAGVLYFSQPGALAEQGVLSPPDISPRSNIEMPTDGRVRFVPDNLFAVDFVSDSVGWAGGYYGTLLKTEDGGGHWKREPLPFTDLIRRIDFVDEAVGIAVTSRGKILRSEDGGAHWEVVHVEPGINLRDVYCLDAQTAWVVGHEATVLHTSDGGKTWQTQALSGYQGRDLPRLNGITRLEDGRLVLVGEFGLIASSIDDGLSWEVLDAPDASVTFTAVDAWRSEALISGLGGKLTMVRFGSDSDVEEGSERLEDRVPTITALSSGTDAHLFDLTLDQDGDGVIVGQGGVVRVKAGLPVSELLPLESKPGFLWYGGISKTSEHGWYIVVGANGAVLKTEFDVSDPEPLVRW</sequence>
<dbReference type="GO" id="GO:0015979">
    <property type="term" value="P:photosynthesis"/>
    <property type="evidence" value="ECO:0007669"/>
    <property type="project" value="UniProtKB-KW"/>
</dbReference>
<dbReference type="Gene3D" id="2.130.10.10">
    <property type="entry name" value="YVTN repeat-like/Quinoprotein amine dehydrogenase"/>
    <property type="match status" value="1"/>
</dbReference>
<organism evidence="4 5">
    <name type="scientific">Hyphomonas oceanitis SCH89</name>
    <dbReference type="NCBI Taxonomy" id="1280953"/>
    <lineage>
        <taxon>Bacteria</taxon>
        <taxon>Pseudomonadati</taxon>
        <taxon>Pseudomonadota</taxon>
        <taxon>Alphaproteobacteria</taxon>
        <taxon>Hyphomonadales</taxon>
        <taxon>Hyphomonadaceae</taxon>
        <taxon>Hyphomonas</taxon>
    </lineage>
</organism>
<keyword evidence="2" id="KW-0604">Photosystem II</keyword>
<dbReference type="PANTHER" id="PTHR47199:SF2">
    <property type="entry name" value="PHOTOSYSTEM II STABILITY_ASSEMBLY FACTOR HCF136, CHLOROPLASTIC"/>
    <property type="match status" value="1"/>
</dbReference>
<name>A0A059G2U3_9PROT</name>
<dbReference type="RefSeq" id="WP_035541366.1">
    <property type="nucleotide sequence ID" value="NZ_ARYL01000049.1"/>
</dbReference>
<dbReference type="InterPro" id="IPR028203">
    <property type="entry name" value="PSII_CF48-like_dom"/>
</dbReference>
<reference evidence="4 5" key="1">
    <citation type="journal article" date="2014" name="Antonie Van Leeuwenhoek">
        <title>Hyphomonas beringensis sp. nov. and Hyphomonas chukchiensis sp. nov., isolated from surface seawater of the Bering Sea and Chukchi Sea.</title>
        <authorList>
            <person name="Li C."/>
            <person name="Lai Q."/>
            <person name="Li G."/>
            <person name="Dong C."/>
            <person name="Wang J."/>
            <person name="Liao Y."/>
            <person name="Shao Z."/>
        </authorList>
    </citation>
    <scope>NUCLEOTIDE SEQUENCE [LARGE SCALE GENOMIC DNA]</scope>
    <source>
        <strain evidence="4 5">SCH89</strain>
    </source>
</reference>
<evidence type="ECO:0000256" key="1">
    <source>
        <dbReference type="ARBA" id="ARBA00022531"/>
    </source>
</evidence>
<accession>A0A059G2U3</accession>
<dbReference type="eggNOG" id="COG4447">
    <property type="taxonomic scope" value="Bacteria"/>
</dbReference>
<dbReference type="Pfam" id="PF14870">
    <property type="entry name" value="PSII_BNR"/>
    <property type="match status" value="1"/>
</dbReference>
<gene>
    <name evidence="4" type="ORF">HOC_18764</name>
</gene>
<evidence type="ECO:0000259" key="3">
    <source>
        <dbReference type="Pfam" id="PF14870"/>
    </source>
</evidence>